<dbReference type="Gene3D" id="3.40.50.150">
    <property type="entry name" value="Vaccinia Virus protein VP39"/>
    <property type="match status" value="1"/>
</dbReference>
<comment type="caution">
    <text evidence="2">The sequence shown here is derived from an EMBL/GenBank/DDBJ whole genome shotgun (WGS) entry which is preliminary data.</text>
</comment>
<reference evidence="2 3" key="1">
    <citation type="submission" date="2018-11" db="EMBL/GenBank/DDBJ databases">
        <title>Paraburkholderia sp. DHOA04, isolated from soil.</title>
        <authorList>
            <person name="Gao Z.-H."/>
            <person name="Qiu L.-H."/>
            <person name="Fu J.-C."/>
        </authorList>
    </citation>
    <scope>NUCLEOTIDE SEQUENCE [LARGE SCALE GENOMIC DNA]</scope>
    <source>
        <strain evidence="2 3">DHOA04</strain>
    </source>
</reference>
<evidence type="ECO:0000313" key="2">
    <source>
        <dbReference type="EMBL" id="RQH08358.1"/>
    </source>
</evidence>
<sequence length="282" mass="31425">MERAILPASEVLRGYDSVFQLYPHVPSLSHWRAWECAAYRHFRVDGRILDLGCGDGRYFHLIWPHAAEVIGVDIDPEVAELGRQSGVYVRTHVAVANAVPEPKPAESFDHVFVNCSIEHVDHLDAGLAEIARYLSPGGMLLCSVVTERFVEWSVLPELVRLAGFDRSADTLRNQFLDYHYLVNPLTVDGWTTNFQRAGLVAEAHISLLPKHNAGAFLLMDNLWHVKKAAGGEGGDVAFPFLSNNPNFPSAFRKIVDGLLEMEQDMLDCCGAVFLMRKLGQTI</sequence>
<feature type="domain" description="Methyltransferase type 11" evidence="1">
    <location>
        <begin position="49"/>
        <end position="142"/>
    </location>
</feature>
<organism evidence="2 3">
    <name type="scientific">Paraburkholderia dinghuensis</name>
    <dbReference type="NCBI Taxonomy" id="2305225"/>
    <lineage>
        <taxon>Bacteria</taxon>
        <taxon>Pseudomonadati</taxon>
        <taxon>Pseudomonadota</taxon>
        <taxon>Betaproteobacteria</taxon>
        <taxon>Burkholderiales</taxon>
        <taxon>Burkholderiaceae</taxon>
        <taxon>Paraburkholderia</taxon>
    </lineage>
</organism>
<dbReference type="SUPFAM" id="SSF53335">
    <property type="entry name" value="S-adenosyl-L-methionine-dependent methyltransferases"/>
    <property type="match status" value="1"/>
</dbReference>
<keyword evidence="2" id="KW-0808">Transferase</keyword>
<keyword evidence="3" id="KW-1185">Reference proteome</keyword>
<dbReference type="PANTHER" id="PTHR43861">
    <property type="entry name" value="TRANS-ACONITATE 2-METHYLTRANSFERASE-RELATED"/>
    <property type="match status" value="1"/>
</dbReference>
<name>A0A3N6MWL4_9BURK</name>
<dbReference type="EMBL" id="RQIS01000003">
    <property type="protein sequence ID" value="RQH08358.1"/>
    <property type="molecule type" value="Genomic_DNA"/>
</dbReference>
<dbReference type="AlphaFoldDB" id="A0A3N6MWL4"/>
<dbReference type="GO" id="GO:0008757">
    <property type="term" value="F:S-adenosylmethionine-dependent methyltransferase activity"/>
    <property type="evidence" value="ECO:0007669"/>
    <property type="project" value="InterPro"/>
</dbReference>
<protein>
    <submittedName>
        <fullName evidence="2">Class I SAM-dependent methyltransferase</fullName>
    </submittedName>
</protein>
<evidence type="ECO:0000259" key="1">
    <source>
        <dbReference type="Pfam" id="PF08241"/>
    </source>
</evidence>
<dbReference type="OrthoDB" id="3763870at2"/>
<dbReference type="Pfam" id="PF08241">
    <property type="entry name" value="Methyltransf_11"/>
    <property type="match status" value="1"/>
</dbReference>
<dbReference type="RefSeq" id="WP_124149924.1">
    <property type="nucleotide sequence ID" value="NZ_RQIS01000003.1"/>
</dbReference>
<evidence type="ECO:0000313" key="3">
    <source>
        <dbReference type="Proteomes" id="UP000272778"/>
    </source>
</evidence>
<proteinExistence type="predicted"/>
<gene>
    <name evidence="2" type="ORF">D1Y85_04895</name>
</gene>
<dbReference type="InterPro" id="IPR029063">
    <property type="entry name" value="SAM-dependent_MTases_sf"/>
</dbReference>
<dbReference type="CDD" id="cd02440">
    <property type="entry name" value="AdoMet_MTases"/>
    <property type="match status" value="1"/>
</dbReference>
<keyword evidence="2" id="KW-0489">Methyltransferase</keyword>
<dbReference type="Proteomes" id="UP000272778">
    <property type="component" value="Unassembled WGS sequence"/>
</dbReference>
<dbReference type="GO" id="GO:0032259">
    <property type="term" value="P:methylation"/>
    <property type="evidence" value="ECO:0007669"/>
    <property type="project" value="UniProtKB-KW"/>
</dbReference>
<dbReference type="InterPro" id="IPR013216">
    <property type="entry name" value="Methyltransf_11"/>
</dbReference>
<accession>A0A3N6MWL4</accession>